<dbReference type="Proteomes" id="UP000192418">
    <property type="component" value="Unassembled WGS sequence"/>
</dbReference>
<accession>A0A1W2AFD2</accession>
<dbReference type="GO" id="GO:0005737">
    <property type="term" value="C:cytoplasm"/>
    <property type="evidence" value="ECO:0007669"/>
    <property type="project" value="InterPro"/>
</dbReference>
<evidence type="ECO:0000256" key="5">
    <source>
        <dbReference type="ARBA" id="ARBA00023315"/>
    </source>
</evidence>
<dbReference type="SUPFAM" id="SSF55729">
    <property type="entry name" value="Acyl-CoA N-acyltransferases (Nat)"/>
    <property type="match status" value="1"/>
</dbReference>
<evidence type="ECO:0000313" key="8">
    <source>
        <dbReference type="EMBL" id="SMC59415.1"/>
    </source>
</evidence>
<dbReference type="CDD" id="cd04301">
    <property type="entry name" value="NAT_SF"/>
    <property type="match status" value="1"/>
</dbReference>
<organism evidence="8 9">
    <name type="scientific">Desulfocicer vacuolatum DSM 3385</name>
    <dbReference type="NCBI Taxonomy" id="1121400"/>
    <lineage>
        <taxon>Bacteria</taxon>
        <taxon>Pseudomonadati</taxon>
        <taxon>Thermodesulfobacteriota</taxon>
        <taxon>Desulfobacteria</taxon>
        <taxon>Desulfobacterales</taxon>
        <taxon>Desulfobacteraceae</taxon>
        <taxon>Desulfocicer</taxon>
    </lineage>
</organism>
<protein>
    <recommendedName>
        <fullName evidence="3">amino-acid N-acetyltransferase</fullName>
        <ecNumber evidence="3">2.3.1.1</ecNumber>
    </recommendedName>
</protein>
<keyword evidence="9" id="KW-1185">Reference proteome</keyword>
<feature type="domain" description="N-acetyltransferase" evidence="7">
    <location>
        <begin position="307"/>
        <end position="446"/>
    </location>
</feature>
<dbReference type="OrthoDB" id="9802238at2"/>
<dbReference type="NCBIfam" id="TIGR01890">
    <property type="entry name" value="N-Ac-Glu-synth"/>
    <property type="match status" value="1"/>
</dbReference>
<dbReference type="EMBL" id="FWXY01000005">
    <property type="protein sequence ID" value="SMC59415.1"/>
    <property type="molecule type" value="Genomic_DNA"/>
</dbReference>
<dbReference type="Pfam" id="PF00583">
    <property type="entry name" value="Acetyltransf_1"/>
    <property type="match status" value="1"/>
</dbReference>
<dbReference type="Pfam" id="PF00696">
    <property type="entry name" value="AA_kinase"/>
    <property type="match status" value="1"/>
</dbReference>
<sequence>MTKSKTELPQRYANRASVNTIREVFDYISRYRGKIFVLKIEDSLIGNPLFPLLMKDIIQLHNIGVQLIIVTGTRTTIARNLTAAGIKSTFVKGIRITPDSVLPHIKLAAMEVVQTIISHLAAGGANGIMGNWTKARSLGVRKGIDFQWTGQVEKVRSDIVHKLLAQEFIPVLYNIGLNAKGDCYNLNSNQITRQLCLDLNIEKLFFIRSQDALTTKGLLIPPGAQVHPNGKILSNIDLSHVDFILSNNHTVLSPEDRELLAHAKAVISRPNGVNRVHIIDGRKEGRLLQEVFTSVGGGTMVYGNRYAHIRRATQDDVPEIMHLMDGYVKKGNLVMRTDLDIKNQINDYYIYEVDHAIYGCGALYDMGQRCAEIGAIAVNTAYKSKGVGRGIMQYLIQKARDKNIKTLFLLTTRAADWFFEFGFIQGRPEDLPEHRKNNYNMERNSRVLLLDL</sequence>
<evidence type="ECO:0000256" key="6">
    <source>
        <dbReference type="ARBA" id="ARBA00048372"/>
    </source>
</evidence>
<dbReference type="STRING" id="1121400.SAMN02746065_10537"/>
<dbReference type="InterPro" id="IPR010167">
    <property type="entry name" value="NH2A_AcTrfase"/>
</dbReference>
<dbReference type="RefSeq" id="WP_084067492.1">
    <property type="nucleotide sequence ID" value="NZ_FWXY01000005.1"/>
</dbReference>
<dbReference type="PROSITE" id="PS51186">
    <property type="entry name" value="GNAT"/>
    <property type="match status" value="1"/>
</dbReference>
<dbReference type="Gene3D" id="3.40.1160.10">
    <property type="entry name" value="Acetylglutamate kinase-like"/>
    <property type="match status" value="1"/>
</dbReference>
<dbReference type="EC" id="2.3.1.1" evidence="3"/>
<comment type="pathway">
    <text evidence="1">Amino-acid biosynthesis; L-arginine biosynthesis; N(2)-acetyl-L-ornithine from L-glutamate: step 1/4.</text>
</comment>
<dbReference type="InterPro" id="IPR036393">
    <property type="entry name" value="AceGlu_kinase-like_sf"/>
</dbReference>
<keyword evidence="4" id="KW-0808">Transferase</keyword>
<evidence type="ECO:0000256" key="1">
    <source>
        <dbReference type="ARBA" id="ARBA00004925"/>
    </source>
</evidence>
<proteinExistence type="inferred from homology"/>
<dbReference type="PANTHER" id="PTHR30602">
    <property type="entry name" value="AMINO-ACID ACETYLTRANSFERASE"/>
    <property type="match status" value="1"/>
</dbReference>
<name>A0A1W2AFD2_9BACT</name>
<dbReference type="PANTHER" id="PTHR30602:SF12">
    <property type="entry name" value="AMINO-ACID ACETYLTRANSFERASE NAGS1, CHLOROPLASTIC-RELATED"/>
    <property type="match status" value="1"/>
</dbReference>
<dbReference type="InterPro" id="IPR016181">
    <property type="entry name" value="Acyl_CoA_acyltransferase"/>
</dbReference>
<dbReference type="AlphaFoldDB" id="A0A1W2AFD2"/>
<evidence type="ECO:0000256" key="3">
    <source>
        <dbReference type="ARBA" id="ARBA00012697"/>
    </source>
</evidence>
<dbReference type="PIRSF" id="PIRSF000423">
    <property type="entry name" value="ArgA"/>
    <property type="match status" value="1"/>
</dbReference>
<evidence type="ECO:0000256" key="4">
    <source>
        <dbReference type="ARBA" id="ARBA00022679"/>
    </source>
</evidence>
<comment type="similarity">
    <text evidence="2">Belongs to the acetyltransferase family. ArgA subfamily.</text>
</comment>
<evidence type="ECO:0000256" key="2">
    <source>
        <dbReference type="ARBA" id="ARBA00009145"/>
    </source>
</evidence>
<reference evidence="8 9" key="1">
    <citation type="submission" date="2017-04" db="EMBL/GenBank/DDBJ databases">
        <authorList>
            <person name="Afonso C.L."/>
            <person name="Miller P.J."/>
            <person name="Scott M.A."/>
            <person name="Spackman E."/>
            <person name="Goraichik I."/>
            <person name="Dimitrov K.M."/>
            <person name="Suarez D.L."/>
            <person name="Swayne D.E."/>
        </authorList>
    </citation>
    <scope>NUCLEOTIDE SEQUENCE [LARGE SCALE GENOMIC DNA]</scope>
    <source>
        <strain evidence="8 9">DSM 3385</strain>
    </source>
</reference>
<dbReference type="Gene3D" id="3.40.630.30">
    <property type="match status" value="1"/>
</dbReference>
<dbReference type="InterPro" id="IPR001048">
    <property type="entry name" value="Asp/Glu/Uridylate_kinase"/>
</dbReference>
<gene>
    <name evidence="8" type="ORF">SAMN02746065_10537</name>
</gene>
<evidence type="ECO:0000259" key="7">
    <source>
        <dbReference type="PROSITE" id="PS51186"/>
    </source>
</evidence>
<dbReference type="GO" id="GO:0006526">
    <property type="term" value="P:L-arginine biosynthetic process"/>
    <property type="evidence" value="ECO:0007669"/>
    <property type="project" value="UniProtKB-UniPathway"/>
</dbReference>
<dbReference type="UniPathway" id="UPA00068">
    <property type="reaction ID" value="UER00106"/>
</dbReference>
<dbReference type="GO" id="GO:0004042">
    <property type="term" value="F:L-glutamate N-acetyltransferase activity"/>
    <property type="evidence" value="ECO:0007669"/>
    <property type="project" value="InterPro"/>
</dbReference>
<dbReference type="HAMAP" id="MF_01105">
    <property type="entry name" value="N_acetyl_glu_synth"/>
    <property type="match status" value="1"/>
</dbReference>
<dbReference type="SUPFAM" id="SSF53633">
    <property type="entry name" value="Carbamate kinase-like"/>
    <property type="match status" value="1"/>
</dbReference>
<comment type="catalytic activity">
    <reaction evidence="6">
        <text>L-glutamate + acetyl-CoA = N-acetyl-L-glutamate + CoA + H(+)</text>
        <dbReference type="Rhea" id="RHEA:24292"/>
        <dbReference type="ChEBI" id="CHEBI:15378"/>
        <dbReference type="ChEBI" id="CHEBI:29985"/>
        <dbReference type="ChEBI" id="CHEBI:44337"/>
        <dbReference type="ChEBI" id="CHEBI:57287"/>
        <dbReference type="ChEBI" id="CHEBI:57288"/>
        <dbReference type="EC" id="2.3.1.1"/>
    </reaction>
</comment>
<evidence type="ECO:0000313" key="9">
    <source>
        <dbReference type="Proteomes" id="UP000192418"/>
    </source>
</evidence>
<keyword evidence="5" id="KW-0012">Acyltransferase</keyword>
<dbReference type="InterPro" id="IPR000182">
    <property type="entry name" value="GNAT_dom"/>
</dbReference>